<organism evidence="10 11">
    <name type="scientific">Colletotrichum salicis</name>
    <dbReference type="NCBI Taxonomy" id="1209931"/>
    <lineage>
        <taxon>Eukaryota</taxon>
        <taxon>Fungi</taxon>
        <taxon>Dikarya</taxon>
        <taxon>Ascomycota</taxon>
        <taxon>Pezizomycotina</taxon>
        <taxon>Sordariomycetes</taxon>
        <taxon>Hypocreomycetidae</taxon>
        <taxon>Glomerellales</taxon>
        <taxon>Glomerellaceae</taxon>
        <taxon>Colletotrichum</taxon>
        <taxon>Colletotrichum acutatum species complex</taxon>
    </lineage>
</organism>
<comment type="caution">
    <text evidence="10">The sequence shown here is derived from an EMBL/GenBank/DDBJ whole genome shotgun (WGS) entry which is preliminary data.</text>
</comment>
<sequence length="235" mass="25651">EDSHAGKVSERRSPPPKSLTFGWKRARILGAFFNGVFLLALGCVSILLQAIERFTQLAREPPPYWSFLDQVCAEVLKYAVDVEDPVLVLIMGCIGLGLNVIVLSFLHGEQDLQSSHQRHPDEESREPPSQSPPPPSDPNTCSNPESKPFIPSAKHPPRDLNMLGVLLHVLTDALNNLSVIVAALIIWKSPSNARFYADPGVSVFIALTIMLSAWPLCRRAGEVLMESAPAGALSI</sequence>
<dbReference type="EMBL" id="JFFI01001134">
    <property type="protein sequence ID" value="KXH62985.1"/>
    <property type="molecule type" value="Genomic_DNA"/>
</dbReference>
<feature type="non-terminal residue" evidence="10">
    <location>
        <position position="1"/>
    </location>
</feature>
<dbReference type="Pfam" id="PF01545">
    <property type="entry name" value="Cation_efflux"/>
    <property type="match status" value="1"/>
</dbReference>
<evidence type="ECO:0000256" key="6">
    <source>
        <dbReference type="ARBA" id="ARBA00023136"/>
    </source>
</evidence>
<feature type="transmembrane region" description="Helical" evidence="8">
    <location>
        <begin position="86"/>
        <end position="106"/>
    </location>
</feature>
<dbReference type="InterPro" id="IPR058533">
    <property type="entry name" value="Cation_efflux_TM"/>
</dbReference>
<feature type="domain" description="Cation efflux protein transmembrane" evidence="9">
    <location>
        <begin position="12"/>
        <end position="225"/>
    </location>
</feature>
<keyword evidence="4" id="KW-0862">Zinc</keyword>
<dbReference type="GO" id="GO:0016020">
    <property type="term" value="C:membrane"/>
    <property type="evidence" value="ECO:0007669"/>
    <property type="project" value="UniProtKB-SubCell"/>
</dbReference>
<dbReference type="InterPro" id="IPR027469">
    <property type="entry name" value="Cation_efflux_TMD_sf"/>
</dbReference>
<evidence type="ECO:0000313" key="11">
    <source>
        <dbReference type="Proteomes" id="UP000070121"/>
    </source>
</evidence>
<keyword evidence="5 8" id="KW-1133">Transmembrane helix</keyword>
<dbReference type="NCBIfam" id="TIGR01297">
    <property type="entry name" value="CDF"/>
    <property type="match status" value="1"/>
</dbReference>
<keyword evidence="11" id="KW-1185">Reference proteome</keyword>
<feature type="non-terminal residue" evidence="10">
    <location>
        <position position="235"/>
    </location>
</feature>
<feature type="transmembrane region" description="Helical" evidence="8">
    <location>
        <begin position="163"/>
        <end position="187"/>
    </location>
</feature>
<gene>
    <name evidence="10" type="ORF">CSAL01_08993</name>
</gene>
<dbReference type="InterPro" id="IPR002524">
    <property type="entry name" value="Cation_efflux"/>
</dbReference>
<keyword evidence="3 8" id="KW-0812">Transmembrane</keyword>
<comment type="subcellular location">
    <subcellularLocation>
        <location evidence="1">Membrane</location>
        <topology evidence="1">Multi-pass membrane protein</topology>
    </subcellularLocation>
</comment>
<proteinExistence type="inferred from homology"/>
<comment type="similarity">
    <text evidence="2">Belongs to the cation diffusion facilitator (CDF) transporter (TC 2.A.4) family. SLC30A subfamily.</text>
</comment>
<evidence type="ECO:0000256" key="3">
    <source>
        <dbReference type="ARBA" id="ARBA00022692"/>
    </source>
</evidence>
<evidence type="ECO:0000313" key="10">
    <source>
        <dbReference type="EMBL" id="KXH62985.1"/>
    </source>
</evidence>
<evidence type="ECO:0000256" key="8">
    <source>
        <dbReference type="SAM" id="Phobius"/>
    </source>
</evidence>
<evidence type="ECO:0000256" key="1">
    <source>
        <dbReference type="ARBA" id="ARBA00004141"/>
    </source>
</evidence>
<feature type="transmembrane region" description="Helical" evidence="8">
    <location>
        <begin position="28"/>
        <end position="51"/>
    </location>
</feature>
<evidence type="ECO:0000256" key="7">
    <source>
        <dbReference type="SAM" id="MobiDB-lite"/>
    </source>
</evidence>
<dbReference type="AlphaFoldDB" id="A0A135URE2"/>
<name>A0A135URE2_9PEZI</name>
<evidence type="ECO:0000256" key="4">
    <source>
        <dbReference type="ARBA" id="ARBA00022833"/>
    </source>
</evidence>
<accession>A0A135URE2</accession>
<dbReference type="OrthoDB" id="9944568at2759"/>
<reference evidence="10 11" key="1">
    <citation type="submission" date="2014-02" db="EMBL/GenBank/DDBJ databases">
        <title>The genome sequence of Colletotrichum salicis CBS 607.94.</title>
        <authorList>
            <person name="Baroncelli R."/>
            <person name="Thon M.R."/>
        </authorList>
    </citation>
    <scope>NUCLEOTIDE SEQUENCE [LARGE SCALE GENOMIC DNA]</scope>
    <source>
        <strain evidence="10 11">CBS 607.94</strain>
    </source>
</reference>
<evidence type="ECO:0000256" key="5">
    <source>
        <dbReference type="ARBA" id="ARBA00022989"/>
    </source>
</evidence>
<protein>
    <submittedName>
        <fullName evidence="10">Cation diffusion facilitator family transporter</fullName>
    </submittedName>
</protein>
<dbReference type="GO" id="GO:0006882">
    <property type="term" value="P:intracellular zinc ion homeostasis"/>
    <property type="evidence" value="ECO:0007669"/>
    <property type="project" value="TreeGrafter"/>
</dbReference>
<feature type="region of interest" description="Disordered" evidence="7">
    <location>
        <begin position="113"/>
        <end position="154"/>
    </location>
</feature>
<dbReference type="GO" id="GO:0005385">
    <property type="term" value="F:zinc ion transmembrane transporter activity"/>
    <property type="evidence" value="ECO:0007669"/>
    <property type="project" value="TreeGrafter"/>
</dbReference>
<dbReference type="STRING" id="1209931.A0A135URE2"/>
<dbReference type="SUPFAM" id="SSF161111">
    <property type="entry name" value="Cation efflux protein transmembrane domain-like"/>
    <property type="match status" value="1"/>
</dbReference>
<dbReference type="PANTHER" id="PTHR45820:SF5">
    <property type="entry name" value="DIFFUSION FACILITATOR FAMILY METAL ION TRANSPORTER, PUTATIVE-RELATED"/>
    <property type="match status" value="1"/>
</dbReference>
<keyword evidence="6 8" id="KW-0472">Membrane</keyword>
<dbReference type="Gene3D" id="1.20.1510.10">
    <property type="entry name" value="Cation efflux protein transmembrane domain"/>
    <property type="match status" value="1"/>
</dbReference>
<evidence type="ECO:0000259" key="9">
    <source>
        <dbReference type="Pfam" id="PF01545"/>
    </source>
</evidence>
<dbReference type="Proteomes" id="UP000070121">
    <property type="component" value="Unassembled WGS sequence"/>
</dbReference>
<feature type="transmembrane region" description="Helical" evidence="8">
    <location>
        <begin position="199"/>
        <end position="217"/>
    </location>
</feature>
<evidence type="ECO:0000256" key="2">
    <source>
        <dbReference type="ARBA" id="ARBA00008873"/>
    </source>
</evidence>
<dbReference type="PANTHER" id="PTHR45820">
    <property type="entry name" value="FI23527P1"/>
    <property type="match status" value="1"/>
</dbReference>